<accession>A0ABV3TXP0</accession>
<evidence type="ECO:0000256" key="2">
    <source>
        <dbReference type="PROSITE-ProRule" id="PRU00169"/>
    </source>
</evidence>
<name>A0ABV3TXP0_9GAMM</name>
<gene>
    <name evidence="4" type="ORF">AB4875_10995</name>
</gene>
<dbReference type="PANTHER" id="PTHR44591">
    <property type="entry name" value="STRESS RESPONSE REGULATOR PROTEIN 1"/>
    <property type="match status" value="1"/>
</dbReference>
<dbReference type="EMBL" id="JBFRYB010000001">
    <property type="protein sequence ID" value="MEX1666014.1"/>
    <property type="molecule type" value="Genomic_DNA"/>
</dbReference>
<dbReference type="CDD" id="cd00156">
    <property type="entry name" value="REC"/>
    <property type="match status" value="1"/>
</dbReference>
<reference evidence="4 5" key="1">
    <citation type="journal article" date="2011" name="Int. J. Syst. Evol. Microbiol.">
        <title>Zhongshania antarctica gen. nov., sp. nov. and Zhongshania guokunii sp. nov., gammaproteobacteria respectively isolated from coastal attached (fast) ice and surface seawater of the Antarctic.</title>
        <authorList>
            <person name="Li H.J."/>
            <person name="Zhang X.Y."/>
            <person name="Chen C.X."/>
            <person name="Zhang Y.J."/>
            <person name="Gao Z.M."/>
            <person name="Yu Y."/>
            <person name="Chen X.L."/>
            <person name="Chen B."/>
            <person name="Zhang Y.Z."/>
        </authorList>
    </citation>
    <scope>NUCLEOTIDE SEQUENCE [LARGE SCALE GENOMIC DNA]</scope>
    <source>
        <strain evidence="4 5">R06B22</strain>
    </source>
</reference>
<proteinExistence type="predicted"/>
<dbReference type="PROSITE" id="PS50110">
    <property type="entry name" value="RESPONSE_REGULATORY"/>
    <property type="match status" value="1"/>
</dbReference>
<comment type="caution">
    <text evidence="4">The sequence shown here is derived from an EMBL/GenBank/DDBJ whole genome shotgun (WGS) entry which is preliminary data.</text>
</comment>
<dbReference type="Gene3D" id="3.40.50.2300">
    <property type="match status" value="1"/>
</dbReference>
<evidence type="ECO:0000313" key="4">
    <source>
        <dbReference type="EMBL" id="MEX1666014.1"/>
    </source>
</evidence>
<dbReference type="Proteomes" id="UP001557484">
    <property type="component" value="Unassembled WGS sequence"/>
</dbReference>
<feature type="modified residue" description="4-aspartylphosphate" evidence="2">
    <location>
        <position position="86"/>
    </location>
</feature>
<evidence type="ECO:0000256" key="1">
    <source>
        <dbReference type="ARBA" id="ARBA00022553"/>
    </source>
</evidence>
<sequence>MTAESDTDLLEFLDEHEQYEDDSSASSASWQILVVDDDLDIHHVTNLILDKQTVLGRPLHIVHAFTGEEARELLAASPDFPVILLDVVMETEDAGLVLASYIRDTQKNSRTHIILRSGHPVSISELEAERNYGCNHYEQKNSVTAQRLIMMVERGLKDYISKSKTGLA</sequence>
<dbReference type="RefSeq" id="WP_368376101.1">
    <property type="nucleotide sequence ID" value="NZ_JBFRYB010000001.1"/>
</dbReference>
<dbReference type="SUPFAM" id="SSF52172">
    <property type="entry name" value="CheY-like"/>
    <property type="match status" value="1"/>
</dbReference>
<protein>
    <submittedName>
        <fullName evidence="4">Response regulator</fullName>
    </submittedName>
</protein>
<organism evidence="4 5">
    <name type="scientific">Zhongshania arctica</name>
    <dbReference type="NCBI Taxonomy" id="3238302"/>
    <lineage>
        <taxon>Bacteria</taxon>
        <taxon>Pseudomonadati</taxon>
        <taxon>Pseudomonadota</taxon>
        <taxon>Gammaproteobacteria</taxon>
        <taxon>Cellvibrionales</taxon>
        <taxon>Spongiibacteraceae</taxon>
        <taxon>Zhongshania</taxon>
    </lineage>
</organism>
<keyword evidence="1 2" id="KW-0597">Phosphoprotein</keyword>
<dbReference type="PANTHER" id="PTHR44591:SF3">
    <property type="entry name" value="RESPONSE REGULATORY DOMAIN-CONTAINING PROTEIN"/>
    <property type="match status" value="1"/>
</dbReference>
<feature type="domain" description="Response regulatory" evidence="3">
    <location>
        <begin position="31"/>
        <end position="155"/>
    </location>
</feature>
<dbReference type="InterPro" id="IPR050595">
    <property type="entry name" value="Bact_response_regulator"/>
</dbReference>
<keyword evidence="5" id="KW-1185">Reference proteome</keyword>
<dbReference type="InterPro" id="IPR011006">
    <property type="entry name" value="CheY-like_superfamily"/>
</dbReference>
<evidence type="ECO:0000313" key="5">
    <source>
        <dbReference type="Proteomes" id="UP001557484"/>
    </source>
</evidence>
<dbReference type="InterPro" id="IPR001789">
    <property type="entry name" value="Sig_transdc_resp-reg_receiver"/>
</dbReference>
<evidence type="ECO:0000259" key="3">
    <source>
        <dbReference type="PROSITE" id="PS50110"/>
    </source>
</evidence>